<protein>
    <recommendedName>
        <fullName evidence="2">Retrovirus-related Pol polyprotein from transposon TNT 1-94-like beta-barrel domain-containing protein</fullName>
    </recommendedName>
</protein>
<dbReference type="InterPro" id="IPR054722">
    <property type="entry name" value="PolX-like_BBD"/>
</dbReference>
<sequence length="153" mass="17225">MAKIFISNNSNTGETLFTHGKKNPKFGKKDFKRYDNDGPGESSSHYKKKFKCHRCDRPSHIKTFCNVKMNLGNYARKNGGSHDSSDESKFSTLQPHIGNEAMVIADKIVHKFENEGIVIVNGGYNNSITLDNVFHIPRMKKNLFLVSNAMDVG</sequence>
<feature type="domain" description="Retrovirus-related Pol polyprotein from transposon TNT 1-94-like beta-barrel" evidence="2">
    <location>
        <begin position="81"/>
        <end position="151"/>
    </location>
</feature>
<dbReference type="Pfam" id="PF22936">
    <property type="entry name" value="Pol_BBD"/>
    <property type="match status" value="1"/>
</dbReference>
<feature type="compositionally biased region" description="Basic and acidic residues" evidence="1">
    <location>
        <begin position="27"/>
        <end position="36"/>
    </location>
</feature>
<evidence type="ECO:0000256" key="1">
    <source>
        <dbReference type="SAM" id="MobiDB-lite"/>
    </source>
</evidence>
<dbReference type="EMBL" id="JBEDUW010000005">
    <property type="protein sequence ID" value="KAK9929603.1"/>
    <property type="molecule type" value="Genomic_DNA"/>
</dbReference>
<accession>A0AAW1WY81</accession>
<evidence type="ECO:0000313" key="4">
    <source>
        <dbReference type="Proteomes" id="UP001457282"/>
    </source>
</evidence>
<reference evidence="3 4" key="1">
    <citation type="journal article" date="2023" name="G3 (Bethesda)">
        <title>A chromosome-length genome assembly and annotation of blackberry (Rubus argutus, cv. 'Hillquist').</title>
        <authorList>
            <person name="Bruna T."/>
            <person name="Aryal R."/>
            <person name="Dudchenko O."/>
            <person name="Sargent D.J."/>
            <person name="Mead D."/>
            <person name="Buti M."/>
            <person name="Cavallini A."/>
            <person name="Hytonen T."/>
            <person name="Andres J."/>
            <person name="Pham M."/>
            <person name="Weisz D."/>
            <person name="Mascagni F."/>
            <person name="Usai G."/>
            <person name="Natali L."/>
            <person name="Bassil N."/>
            <person name="Fernandez G.E."/>
            <person name="Lomsadze A."/>
            <person name="Armour M."/>
            <person name="Olukolu B."/>
            <person name="Poorten T."/>
            <person name="Britton C."/>
            <person name="Davik J."/>
            <person name="Ashrafi H."/>
            <person name="Aiden E.L."/>
            <person name="Borodovsky M."/>
            <person name="Worthington M."/>
        </authorList>
    </citation>
    <scope>NUCLEOTIDE SEQUENCE [LARGE SCALE GENOMIC DNA]</scope>
    <source>
        <strain evidence="3">PI 553951</strain>
    </source>
</reference>
<dbReference type="AlphaFoldDB" id="A0AAW1WY81"/>
<name>A0AAW1WY81_RUBAR</name>
<comment type="caution">
    <text evidence="3">The sequence shown here is derived from an EMBL/GenBank/DDBJ whole genome shotgun (WGS) entry which is preliminary data.</text>
</comment>
<evidence type="ECO:0000313" key="3">
    <source>
        <dbReference type="EMBL" id="KAK9929603.1"/>
    </source>
</evidence>
<keyword evidence="4" id="KW-1185">Reference proteome</keyword>
<organism evidence="3 4">
    <name type="scientific">Rubus argutus</name>
    <name type="common">Southern blackberry</name>
    <dbReference type="NCBI Taxonomy" id="59490"/>
    <lineage>
        <taxon>Eukaryota</taxon>
        <taxon>Viridiplantae</taxon>
        <taxon>Streptophyta</taxon>
        <taxon>Embryophyta</taxon>
        <taxon>Tracheophyta</taxon>
        <taxon>Spermatophyta</taxon>
        <taxon>Magnoliopsida</taxon>
        <taxon>eudicotyledons</taxon>
        <taxon>Gunneridae</taxon>
        <taxon>Pentapetalae</taxon>
        <taxon>rosids</taxon>
        <taxon>fabids</taxon>
        <taxon>Rosales</taxon>
        <taxon>Rosaceae</taxon>
        <taxon>Rosoideae</taxon>
        <taxon>Rosoideae incertae sedis</taxon>
        <taxon>Rubus</taxon>
    </lineage>
</organism>
<evidence type="ECO:0000259" key="2">
    <source>
        <dbReference type="Pfam" id="PF22936"/>
    </source>
</evidence>
<feature type="region of interest" description="Disordered" evidence="1">
    <location>
        <begin position="13"/>
        <end position="46"/>
    </location>
</feature>
<gene>
    <name evidence="3" type="ORF">M0R45_026697</name>
</gene>
<proteinExistence type="predicted"/>
<dbReference type="Proteomes" id="UP001457282">
    <property type="component" value="Unassembled WGS sequence"/>
</dbReference>